<proteinExistence type="predicted"/>
<evidence type="ECO:0000313" key="2">
    <source>
        <dbReference type="EMBL" id="MEN3233792.1"/>
    </source>
</evidence>
<feature type="compositionally biased region" description="Pro residues" evidence="1">
    <location>
        <begin position="278"/>
        <end position="287"/>
    </location>
</feature>
<evidence type="ECO:0000256" key="1">
    <source>
        <dbReference type="SAM" id="MobiDB-lite"/>
    </source>
</evidence>
<feature type="compositionally biased region" description="Basic and acidic residues" evidence="1">
    <location>
        <begin position="231"/>
        <end position="243"/>
    </location>
</feature>
<name>A0ABU9ZQI5_9HYPH</name>
<feature type="region of interest" description="Disordered" evidence="1">
    <location>
        <begin position="104"/>
        <end position="243"/>
    </location>
</feature>
<dbReference type="PRINTS" id="PR01217">
    <property type="entry name" value="PRICHEXTENSN"/>
</dbReference>
<keyword evidence="3" id="KW-1185">Reference proteome</keyword>
<sequence>MKLAEGMKVEGPKLEEMLRVGTAKTVIDTLKKRTATEKDASKIMFDDGSMSNEGLQATSDYKQALMGWLQENPNASSLDREKAAQTIGASFLERLRQPEGPMGATYLDRSGLATPNTFGAAPPPQEAPAGAGGQPTAAPTRGQPAVANPFAGTTVRVPSGLPGAPDEASAPTPPPTAAPAPAAPQAVPQPAPRTPAPAPVAPAASPPAAPAPAGQPTGEAQGWFNGLPPEFRGELERMAATEKKPLQMKVEELYRKGRAAGSIPAPVAPTAPATPAAPTAPPPVNAD</sequence>
<feature type="compositionally biased region" description="Low complexity" evidence="1">
    <location>
        <begin position="211"/>
        <end position="221"/>
    </location>
</feature>
<dbReference type="EMBL" id="JAQYXP010000001">
    <property type="protein sequence ID" value="MEN3233792.1"/>
    <property type="molecule type" value="Genomic_DNA"/>
</dbReference>
<feature type="compositionally biased region" description="Low complexity" evidence="1">
    <location>
        <begin position="264"/>
        <end position="277"/>
    </location>
</feature>
<dbReference type="Proteomes" id="UP001407347">
    <property type="component" value="Unassembled WGS sequence"/>
</dbReference>
<dbReference type="RefSeq" id="WP_346012891.1">
    <property type="nucleotide sequence ID" value="NZ_JAQYXP010000001.1"/>
</dbReference>
<feature type="region of interest" description="Disordered" evidence="1">
    <location>
        <begin position="262"/>
        <end position="287"/>
    </location>
</feature>
<comment type="caution">
    <text evidence="2">The sequence shown here is derived from an EMBL/GenBank/DDBJ whole genome shotgun (WGS) entry which is preliminary data.</text>
</comment>
<feature type="compositionally biased region" description="Pro residues" evidence="1">
    <location>
        <begin position="171"/>
        <end position="210"/>
    </location>
</feature>
<reference evidence="2 3" key="1">
    <citation type="journal article" date="2023" name="PLoS ONE">
        <title>Complete genome assembly of Hawai'i environmental nontuberculous mycobacteria reveals unexpected co-isolation with methylobacteria.</title>
        <authorList>
            <person name="Hendrix J."/>
            <person name="Epperson L.E."/>
            <person name="Tong E.I."/>
            <person name="Chan Y.L."/>
            <person name="Hasan N.A."/>
            <person name="Dawrs S.N."/>
            <person name="Norton G.J."/>
            <person name="Virdi R."/>
            <person name="Crooks J.L."/>
            <person name="Chan E.D."/>
            <person name="Honda J.R."/>
            <person name="Strong M."/>
        </authorList>
    </citation>
    <scope>NUCLEOTIDE SEQUENCE [LARGE SCALE GENOMIC DNA]</scope>
    <source>
        <strain evidence="2 3">NJH_HI04-1</strain>
    </source>
</reference>
<accession>A0ABU9ZQI5</accession>
<gene>
    <name evidence="2" type="ORF">PUR29_09275</name>
</gene>
<protein>
    <submittedName>
        <fullName evidence="2">Uncharacterized protein</fullName>
    </submittedName>
</protein>
<evidence type="ECO:0000313" key="3">
    <source>
        <dbReference type="Proteomes" id="UP001407347"/>
    </source>
</evidence>
<organism evidence="2 3">
    <name type="scientific">Methylobacterium ajmalii</name>
    <dbReference type="NCBI Taxonomy" id="2738439"/>
    <lineage>
        <taxon>Bacteria</taxon>
        <taxon>Pseudomonadati</taxon>
        <taxon>Pseudomonadota</taxon>
        <taxon>Alphaproteobacteria</taxon>
        <taxon>Hyphomicrobiales</taxon>
        <taxon>Methylobacteriaceae</taxon>
        <taxon>Methylobacterium</taxon>
    </lineage>
</organism>